<evidence type="ECO:0000256" key="12">
    <source>
        <dbReference type="ARBA" id="ARBA00023075"/>
    </source>
</evidence>
<dbReference type="InterPro" id="IPR003918">
    <property type="entry name" value="NADH_UbQ_OxRdtase"/>
</dbReference>
<feature type="transmembrane region" description="Helical" evidence="16">
    <location>
        <begin position="23"/>
        <end position="43"/>
    </location>
</feature>
<keyword evidence="13 16" id="KW-0496">Mitochondrion</keyword>
<name>S4V0R0_9NEOB</name>
<feature type="transmembrane region" description="Helical" evidence="16">
    <location>
        <begin position="225"/>
        <end position="241"/>
    </location>
</feature>
<keyword evidence="8" id="KW-1278">Translocase</keyword>
<evidence type="ECO:0000256" key="17">
    <source>
        <dbReference type="SAM" id="SignalP"/>
    </source>
</evidence>
<dbReference type="GO" id="GO:0003954">
    <property type="term" value="F:NADH dehydrogenase activity"/>
    <property type="evidence" value="ECO:0007669"/>
    <property type="project" value="TreeGrafter"/>
</dbReference>
<comment type="similarity">
    <text evidence="2 16">Belongs to the complex I subunit 4 family.</text>
</comment>
<proteinExistence type="inferred from homology"/>
<feature type="transmembrane region" description="Helical" evidence="16">
    <location>
        <begin position="339"/>
        <end position="359"/>
    </location>
</feature>
<keyword evidence="5 16" id="KW-0813">Transport</keyword>
<evidence type="ECO:0000256" key="5">
    <source>
        <dbReference type="ARBA" id="ARBA00022448"/>
    </source>
</evidence>
<evidence type="ECO:0000256" key="11">
    <source>
        <dbReference type="ARBA" id="ARBA00023027"/>
    </source>
</evidence>
<feature type="transmembrane region" description="Helical" evidence="16">
    <location>
        <begin position="390"/>
        <end position="412"/>
    </location>
</feature>
<dbReference type="AlphaFoldDB" id="S4V0R0"/>
<evidence type="ECO:0000256" key="13">
    <source>
        <dbReference type="ARBA" id="ARBA00023128"/>
    </source>
</evidence>
<dbReference type="EC" id="7.1.1.2" evidence="3 16"/>
<keyword evidence="14 16" id="KW-0472">Membrane</keyword>
<evidence type="ECO:0000256" key="10">
    <source>
        <dbReference type="ARBA" id="ARBA00022989"/>
    </source>
</evidence>
<feature type="transmembrane region" description="Helical" evidence="16">
    <location>
        <begin position="147"/>
        <end position="170"/>
    </location>
</feature>
<feature type="transmembrane region" description="Helical" evidence="16">
    <location>
        <begin position="256"/>
        <end position="274"/>
    </location>
</feature>
<dbReference type="GO" id="GO:0042773">
    <property type="term" value="P:ATP synthesis coupled electron transport"/>
    <property type="evidence" value="ECO:0007669"/>
    <property type="project" value="InterPro"/>
</dbReference>
<keyword evidence="7 16" id="KW-0812">Transmembrane</keyword>
<feature type="domain" description="NADH:ubiquinone oxidoreductase chain 4 N-terminal" evidence="19">
    <location>
        <begin position="1"/>
        <end position="106"/>
    </location>
</feature>
<dbReference type="PANTHER" id="PTHR43507">
    <property type="entry name" value="NADH-UBIQUINONE OXIDOREDUCTASE CHAIN 4"/>
    <property type="match status" value="1"/>
</dbReference>
<feature type="transmembrane region" description="Helical" evidence="16">
    <location>
        <begin position="190"/>
        <end position="213"/>
    </location>
</feature>
<evidence type="ECO:0000259" key="18">
    <source>
        <dbReference type="Pfam" id="PF00361"/>
    </source>
</evidence>
<feature type="transmembrane region" description="Helical" evidence="16">
    <location>
        <begin position="63"/>
        <end position="80"/>
    </location>
</feature>
<comment type="subcellular location">
    <subcellularLocation>
        <location evidence="1 16">Mitochondrion membrane</location>
        <topology evidence="1 16">Multi-pass membrane protein</topology>
    </subcellularLocation>
</comment>
<feature type="transmembrane region" description="Helical" evidence="16">
    <location>
        <begin position="432"/>
        <end position="450"/>
    </location>
</feature>
<dbReference type="Pfam" id="PF00361">
    <property type="entry name" value="Proton_antipo_M"/>
    <property type="match status" value="1"/>
</dbReference>
<evidence type="ECO:0000256" key="16">
    <source>
        <dbReference type="RuleBase" id="RU003297"/>
    </source>
</evidence>
<keyword evidence="12 16" id="KW-0830">Ubiquinone</keyword>
<dbReference type="Pfam" id="PF01059">
    <property type="entry name" value="Oxidored_q5_N"/>
    <property type="match status" value="1"/>
</dbReference>
<evidence type="ECO:0000313" key="20">
    <source>
        <dbReference type="EMBL" id="AGN71494.1"/>
    </source>
</evidence>
<comment type="function">
    <text evidence="16">Core subunit of the mitochondrial membrane respiratory chain NADH dehydrogenase (Complex I) which catalyzes electron transfer from NADH through the respiratory chain, using ubiquinone as an electron acceptor. Essential for the catalytic activity and assembly of complex I.</text>
</comment>
<reference evidence="20" key="1">
    <citation type="journal article" date="2013" name="Mol. Biol. Evol.">
        <title>Efficient Sequencing of Anuran mtDNAs and a Mitogenomic Exploration of the Phylogeny and Evolution of Frogs.</title>
        <authorList>
            <person name="Zhang P."/>
            <person name="Liang D."/>
            <person name="Mao R.L."/>
            <person name="Hillis D.M."/>
            <person name="Wake D.B."/>
            <person name="Cannatella D.C."/>
        </authorList>
    </citation>
    <scope>NUCLEOTIDE SEQUENCE</scope>
</reference>
<feature type="transmembrane region" description="Helical" evidence="16">
    <location>
        <begin position="306"/>
        <end position="327"/>
    </location>
</feature>
<protein>
    <recommendedName>
        <fullName evidence="4 16">NADH-ubiquinone oxidoreductase chain 4</fullName>
        <ecNumber evidence="3 16">7.1.1.2</ecNumber>
    </recommendedName>
</protein>
<evidence type="ECO:0000256" key="1">
    <source>
        <dbReference type="ARBA" id="ARBA00004225"/>
    </source>
</evidence>
<keyword evidence="11 16" id="KW-0520">NAD</keyword>
<dbReference type="InterPro" id="IPR001750">
    <property type="entry name" value="ND/Mrp_TM"/>
</dbReference>
<accession>S4V0R0</accession>
<feature type="transmembrane region" description="Helical" evidence="16">
    <location>
        <begin position="92"/>
        <end position="110"/>
    </location>
</feature>
<sequence length="452" mass="51088">MVVLTLAWITITISVALSPAKRLWPTCIIHGFIYFFFSVIWLYTEAQNYNNDYFIIDKISGPLAILSCWLYPLTLLASLNKMSIEPIYRQRCYILNATVLQVTTLLAFTAADMMLFFLFFEASLIPTLIIISRWGAQKARVGASNYLSVYTLGGAAPLLTLLLIFYSRYGTLNPDSTPYFTWFTTFPHPVLFWVALNLPFLIKLPLYGFHLWLPMAHVEAPVEGSMILAATLLKLGGYGMIRTSTMLPEPLFKTSILFMAIALFGVMVTAVLCYRQTDLKALIAASSISHMNLVVAAALIHSSWSYTGAVAMMIAHGLTSSALFCLANTIYERTNNRTIIILRGALVMFPLAGAWWLLFVLHNMGFPPTLNFMAETALMIALYYWSKTCFFSICFALVFTTGYSLYMLYSTFQGPFPMYIKVPLQFVIREHFLVFMHFLPMALLVVYPLLML</sequence>
<evidence type="ECO:0000256" key="8">
    <source>
        <dbReference type="ARBA" id="ARBA00022967"/>
    </source>
</evidence>
<keyword evidence="17" id="KW-0732">Signal</keyword>
<dbReference type="PANTHER" id="PTHR43507:SF20">
    <property type="entry name" value="NADH-UBIQUINONE OXIDOREDUCTASE CHAIN 4"/>
    <property type="match status" value="1"/>
</dbReference>
<keyword evidence="6 16" id="KW-0679">Respiratory chain</keyword>
<feature type="chain" id="PRO_5004524562" description="NADH-ubiquinone oxidoreductase chain 4" evidence="17">
    <location>
        <begin position="17"/>
        <end position="452"/>
    </location>
</feature>
<geneLocation type="mitochondrion" evidence="20"/>
<gene>
    <name evidence="20" type="primary">ND4</name>
</gene>
<dbReference type="GO" id="GO:0048039">
    <property type="term" value="F:ubiquinone binding"/>
    <property type="evidence" value="ECO:0007669"/>
    <property type="project" value="TreeGrafter"/>
</dbReference>
<comment type="catalytic activity">
    <reaction evidence="15 16">
        <text>a ubiquinone + NADH + 5 H(+)(in) = a ubiquinol + NAD(+) + 4 H(+)(out)</text>
        <dbReference type="Rhea" id="RHEA:29091"/>
        <dbReference type="Rhea" id="RHEA-COMP:9565"/>
        <dbReference type="Rhea" id="RHEA-COMP:9566"/>
        <dbReference type="ChEBI" id="CHEBI:15378"/>
        <dbReference type="ChEBI" id="CHEBI:16389"/>
        <dbReference type="ChEBI" id="CHEBI:17976"/>
        <dbReference type="ChEBI" id="CHEBI:57540"/>
        <dbReference type="ChEBI" id="CHEBI:57945"/>
        <dbReference type="EC" id="7.1.1.2"/>
    </reaction>
</comment>
<evidence type="ECO:0000256" key="2">
    <source>
        <dbReference type="ARBA" id="ARBA00009025"/>
    </source>
</evidence>
<evidence type="ECO:0000259" key="19">
    <source>
        <dbReference type="Pfam" id="PF01059"/>
    </source>
</evidence>
<feature type="signal peptide" evidence="17">
    <location>
        <begin position="1"/>
        <end position="16"/>
    </location>
</feature>
<feature type="domain" description="NADH:quinone oxidoreductase/Mrp antiporter transmembrane" evidence="18">
    <location>
        <begin position="110"/>
        <end position="400"/>
    </location>
</feature>
<dbReference type="PRINTS" id="PR01437">
    <property type="entry name" value="NUOXDRDTASE4"/>
</dbReference>
<feature type="transmembrane region" description="Helical" evidence="16">
    <location>
        <begin position="281"/>
        <end position="300"/>
    </location>
</feature>
<evidence type="ECO:0000256" key="15">
    <source>
        <dbReference type="ARBA" id="ARBA00049551"/>
    </source>
</evidence>
<evidence type="ECO:0000256" key="7">
    <source>
        <dbReference type="ARBA" id="ARBA00022692"/>
    </source>
</evidence>
<dbReference type="GO" id="GO:0031966">
    <property type="term" value="C:mitochondrial membrane"/>
    <property type="evidence" value="ECO:0007669"/>
    <property type="project" value="UniProtKB-SubCell"/>
</dbReference>
<dbReference type="InterPro" id="IPR000260">
    <property type="entry name" value="NADH4_N"/>
</dbReference>
<feature type="transmembrane region" description="Helical" evidence="16">
    <location>
        <begin position="116"/>
        <end position="135"/>
    </location>
</feature>
<dbReference type="GO" id="GO:0008137">
    <property type="term" value="F:NADH dehydrogenase (ubiquinone) activity"/>
    <property type="evidence" value="ECO:0007669"/>
    <property type="project" value="UniProtKB-UniRule"/>
</dbReference>
<evidence type="ECO:0000256" key="9">
    <source>
        <dbReference type="ARBA" id="ARBA00022982"/>
    </source>
</evidence>
<evidence type="ECO:0000256" key="14">
    <source>
        <dbReference type="ARBA" id="ARBA00023136"/>
    </source>
</evidence>
<evidence type="ECO:0000256" key="4">
    <source>
        <dbReference type="ARBA" id="ARBA00021006"/>
    </source>
</evidence>
<evidence type="ECO:0000256" key="3">
    <source>
        <dbReference type="ARBA" id="ARBA00012944"/>
    </source>
</evidence>
<feature type="transmembrane region" description="Helical" evidence="16">
    <location>
        <begin position="365"/>
        <end position="385"/>
    </location>
</feature>
<dbReference type="EMBL" id="JX564890">
    <property type="protein sequence ID" value="AGN71494.1"/>
    <property type="molecule type" value="Genomic_DNA"/>
</dbReference>
<organism evidence="20">
    <name type="scientific">Ptychadena mascareniensis</name>
    <name type="common">Masarene ridged frog</name>
    <dbReference type="NCBI Taxonomy" id="88031"/>
    <lineage>
        <taxon>Eukaryota</taxon>
        <taxon>Metazoa</taxon>
        <taxon>Chordata</taxon>
        <taxon>Craniata</taxon>
        <taxon>Vertebrata</taxon>
        <taxon>Euteleostomi</taxon>
        <taxon>Amphibia</taxon>
        <taxon>Batrachia</taxon>
        <taxon>Anura</taxon>
        <taxon>Neobatrachia</taxon>
        <taxon>Ranoidea</taxon>
        <taxon>Ptychadenidae</taxon>
        <taxon>Ptychadena</taxon>
    </lineage>
</organism>
<evidence type="ECO:0000256" key="6">
    <source>
        <dbReference type="ARBA" id="ARBA00022660"/>
    </source>
</evidence>
<keyword evidence="9 16" id="KW-0249">Electron transport</keyword>
<keyword evidence="10 16" id="KW-1133">Transmembrane helix</keyword>
<dbReference type="GO" id="GO:0015990">
    <property type="term" value="P:electron transport coupled proton transport"/>
    <property type="evidence" value="ECO:0007669"/>
    <property type="project" value="TreeGrafter"/>
</dbReference>